<name>A0AAV5L5S9_9ROSI</name>
<protein>
    <recommendedName>
        <fullName evidence="1">DNA2/NAM7 helicase helicase domain-containing protein</fullName>
    </recommendedName>
</protein>
<dbReference type="Pfam" id="PF13086">
    <property type="entry name" value="AAA_11"/>
    <property type="match status" value="1"/>
</dbReference>
<dbReference type="Proteomes" id="UP001054252">
    <property type="component" value="Unassembled WGS sequence"/>
</dbReference>
<proteinExistence type="predicted"/>
<dbReference type="EMBL" id="BPVZ01000096">
    <property type="protein sequence ID" value="GKV32556.1"/>
    <property type="molecule type" value="Genomic_DNA"/>
</dbReference>
<dbReference type="InterPro" id="IPR041677">
    <property type="entry name" value="DNA2/NAM7_AAA_11"/>
</dbReference>
<organism evidence="2 3">
    <name type="scientific">Rubroshorea leprosula</name>
    <dbReference type="NCBI Taxonomy" id="152421"/>
    <lineage>
        <taxon>Eukaryota</taxon>
        <taxon>Viridiplantae</taxon>
        <taxon>Streptophyta</taxon>
        <taxon>Embryophyta</taxon>
        <taxon>Tracheophyta</taxon>
        <taxon>Spermatophyta</taxon>
        <taxon>Magnoliopsida</taxon>
        <taxon>eudicotyledons</taxon>
        <taxon>Gunneridae</taxon>
        <taxon>Pentapetalae</taxon>
        <taxon>rosids</taxon>
        <taxon>malvids</taxon>
        <taxon>Malvales</taxon>
        <taxon>Dipterocarpaceae</taxon>
        <taxon>Rubroshorea</taxon>
    </lineage>
</organism>
<accession>A0AAV5L5S9</accession>
<dbReference type="InterPro" id="IPR027417">
    <property type="entry name" value="P-loop_NTPase"/>
</dbReference>
<reference evidence="2 3" key="1">
    <citation type="journal article" date="2021" name="Commun. Biol.">
        <title>The genome of Shorea leprosula (Dipterocarpaceae) highlights the ecological relevance of drought in aseasonal tropical rainforests.</title>
        <authorList>
            <person name="Ng K.K.S."/>
            <person name="Kobayashi M.J."/>
            <person name="Fawcett J.A."/>
            <person name="Hatakeyama M."/>
            <person name="Paape T."/>
            <person name="Ng C.H."/>
            <person name="Ang C.C."/>
            <person name="Tnah L.H."/>
            <person name="Lee C.T."/>
            <person name="Nishiyama T."/>
            <person name="Sese J."/>
            <person name="O'Brien M.J."/>
            <person name="Copetti D."/>
            <person name="Mohd Noor M.I."/>
            <person name="Ong R.C."/>
            <person name="Putra M."/>
            <person name="Sireger I.Z."/>
            <person name="Indrioko S."/>
            <person name="Kosugi Y."/>
            <person name="Izuno A."/>
            <person name="Isagi Y."/>
            <person name="Lee S.L."/>
            <person name="Shimizu K.K."/>
        </authorList>
    </citation>
    <scope>NUCLEOTIDE SEQUENCE [LARGE SCALE GENOMIC DNA]</scope>
    <source>
        <strain evidence="2">214</strain>
    </source>
</reference>
<dbReference type="Gene3D" id="3.40.50.300">
    <property type="entry name" value="P-loop containing nucleotide triphosphate hydrolases"/>
    <property type="match status" value="1"/>
</dbReference>
<evidence type="ECO:0000313" key="3">
    <source>
        <dbReference type="Proteomes" id="UP001054252"/>
    </source>
</evidence>
<evidence type="ECO:0000313" key="2">
    <source>
        <dbReference type="EMBL" id="GKV32556.1"/>
    </source>
</evidence>
<dbReference type="GO" id="GO:0004386">
    <property type="term" value="F:helicase activity"/>
    <property type="evidence" value="ECO:0007669"/>
    <property type="project" value="InterPro"/>
</dbReference>
<sequence length="163" mass="18776">MRRPFFITLQQACLHHDFFPRFGQEIQGETSRRNQGIFTKKIQQPALKDAIKGADVVLTLLTGAFSCKLERTLLGLVIIDEAAQTLEIACWIALLKIEMYPFKRPSSAYLRRRGGKNLYGYEIRMSKSQLLMVSKVQRRKLLSFPRFDQTHPIKEGFQVTVGE</sequence>
<keyword evidence="3" id="KW-1185">Reference proteome</keyword>
<evidence type="ECO:0000259" key="1">
    <source>
        <dbReference type="Pfam" id="PF13086"/>
    </source>
</evidence>
<dbReference type="AlphaFoldDB" id="A0AAV5L5S9"/>
<feature type="domain" description="DNA2/NAM7 helicase helicase" evidence="1">
    <location>
        <begin position="39"/>
        <end position="96"/>
    </location>
</feature>
<comment type="caution">
    <text evidence="2">The sequence shown here is derived from an EMBL/GenBank/DDBJ whole genome shotgun (WGS) entry which is preliminary data.</text>
</comment>
<gene>
    <name evidence="2" type="ORF">SLEP1_g41152</name>
</gene>